<protein>
    <submittedName>
        <fullName evidence="3">Uncharacterized protein</fullName>
    </submittedName>
</protein>
<dbReference type="AlphaFoldDB" id="A0A7S3G5H5"/>
<evidence type="ECO:0000256" key="1">
    <source>
        <dbReference type="SAM" id="MobiDB-lite"/>
    </source>
</evidence>
<sequence length="537" mass="59187">MKINMQRRMRAEEMLGKSKKWEKDLQLYLLPFALWIAVQAITVIYFETTLDAALPLTLDIYDGAIRMVASTEAMLYANILISTLAASPASDFGLLFGRFNLVSDGNSMNTHSFDIDEHVKNIVQLSQDGKLDDNFTSPSSTSQSHKATTFFDTSARARLFASISSGDVRKDFYTRLENRKKMVALRRARADTFASAASHHLSEGRKGTHSRGRAESGDQDGGNQGTRGPSRSLDSSHLPSSSFSTLASSDSSSSSSKSIEYNPSGFYFDVSNATVLSAWRSSILTALEETTLLLEASFSNLYNGGRVNYSDPHHTSATGGEAAVNSIPTSRDSRQYHLLYDPAQCLLPSAYSAYCPNADEDEHHLTAGLAVLMQAYLSELKNIYLDEEGVGRTNQLRVEKVTEVYYPHVVNGLNSSLHFFVAEAEEARAGIFTAQITLFSLVEVFLVLVFVMFTRPYLRLLRMEGDRSLDLLARIPRKFGLDGIIGQVLISAEVVGVRNATKALHERDTAVREKEKMVASAEFEAGDGDDVKGPKLE</sequence>
<feature type="region of interest" description="Disordered" evidence="1">
    <location>
        <begin position="195"/>
        <end position="256"/>
    </location>
</feature>
<evidence type="ECO:0000256" key="2">
    <source>
        <dbReference type="SAM" id="Phobius"/>
    </source>
</evidence>
<evidence type="ECO:0000313" key="3">
    <source>
        <dbReference type="EMBL" id="CAE0250261.1"/>
    </source>
</evidence>
<proteinExistence type="predicted"/>
<name>A0A7S3G5H5_9EUKA</name>
<keyword evidence="2" id="KW-0472">Membrane</keyword>
<gene>
    <name evidence="3" type="ORF">PBIL07802_LOCUS12461</name>
</gene>
<keyword evidence="2" id="KW-0812">Transmembrane</keyword>
<keyword evidence="2" id="KW-1133">Transmembrane helix</keyword>
<organism evidence="3">
    <name type="scientific">Palpitomonas bilix</name>
    <dbReference type="NCBI Taxonomy" id="652834"/>
    <lineage>
        <taxon>Eukaryota</taxon>
        <taxon>Eukaryota incertae sedis</taxon>
    </lineage>
</organism>
<feature type="compositionally biased region" description="Basic and acidic residues" evidence="1">
    <location>
        <begin position="200"/>
        <end position="216"/>
    </location>
</feature>
<feature type="transmembrane region" description="Helical" evidence="2">
    <location>
        <begin position="432"/>
        <end position="453"/>
    </location>
</feature>
<reference evidence="3" key="1">
    <citation type="submission" date="2021-01" db="EMBL/GenBank/DDBJ databases">
        <authorList>
            <person name="Corre E."/>
            <person name="Pelletier E."/>
            <person name="Niang G."/>
            <person name="Scheremetjew M."/>
            <person name="Finn R."/>
            <person name="Kale V."/>
            <person name="Holt S."/>
            <person name="Cochrane G."/>
            <person name="Meng A."/>
            <person name="Brown T."/>
            <person name="Cohen L."/>
        </authorList>
    </citation>
    <scope>NUCLEOTIDE SEQUENCE</scope>
    <source>
        <strain evidence="3">NIES-2562</strain>
    </source>
</reference>
<dbReference type="EMBL" id="HBIB01019101">
    <property type="protein sequence ID" value="CAE0250261.1"/>
    <property type="molecule type" value="Transcribed_RNA"/>
</dbReference>
<accession>A0A7S3G5H5</accession>
<feature type="compositionally biased region" description="Low complexity" evidence="1">
    <location>
        <begin position="230"/>
        <end position="256"/>
    </location>
</feature>